<proteinExistence type="predicted"/>
<name>A0A1X0Q9B6_9MICR</name>
<sequence>MNIKNIFHLILRLESSRVNSSDSNTYVEFDDSLMYFNLNEEFEISLEKELNNLKIHRETLNYDFPYYLITSLYIKENYCLNIESEYPKFRACVRKQSYKYEDSEYKFCCRDIKEIFETNTQLILLKYNEIIQNICKECSDSPSLLYVNLINFPDNNKMIQTLNEYAIHCYFLEILQTSHFLRRMIEFFILFKKFPDSLNKNLKENSLKFFNNYLESISFNDHDSYKFLTKDSLFKYTTELLNITCDIIELFLQYNSNDIEKFKSNVNTYKEKFFKKVEQIICEFENVVFKKDDFLPLKSTEILSDLKKQALEKNLLTNSKFFSLIYEIQTIITIIIYNPDEFSNDFQLLIKYVERIHFSTLC</sequence>
<protein>
    <submittedName>
        <fullName evidence="1">Uncharacterized protein</fullName>
    </submittedName>
</protein>
<dbReference type="Proteomes" id="UP000192356">
    <property type="component" value="Unassembled WGS sequence"/>
</dbReference>
<dbReference type="VEuPathDB" id="MicrosporidiaDB:HERIO_1698"/>
<evidence type="ECO:0000313" key="2">
    <source>
        <dbReference type="Proteomes" id="UP000192356"/>
    </source>
</evidence>
<dbReference type="VEuPathDB" id="MicrosporidiaDB:A0H76_1692"/>
<keyword evidence="2" id="KW-1185">Reference proteome</keyword>
<accession>A0A1X0Q9B6</accession>
<reference evidence="1 2" key="1">
    <citation type="journal article" date="2017" name="Environ. Microbiol.">
        <title>Decay of the glycolytic pathway and adaptation to intranuclear parasitism within Enterocytozoonidae microsporidia.</title>
        <authorList>
            <person name="Wiredu Boakye D."/>
            <person name="Jaroenlak P."/>
            <person name="Prachumwat A."/>
            <person name="Williams T.A."/>
            <person name="Bateman K.S."/>
            <person name="Itsathitphaisarn O."/>
            <person name="Sritunyalucksana K."/>
            <person name="Paszkiewicz K.H."/>
            <person name="Moore K.A."/>
            <person name="Stentiford G.D."/>
            <person name="Williams B.A."/>
        </authorList>
    </citation>
    <scope>NUCLEOTIDE SEQUENCE [LARGE SCALE GENOMIC DNA]</scope>
    <source>
        <strain evidence="1 2">GB1</strain>
    </source>
</reference>
<dbReference type="AlphaFoldDB" id="A0A1X0Q9B6"/>
<gene>
    <name evidence="1" type="ORF">HERIO_1698</name>
</gene>
<dbReference type="EMBL" id="LVKB01000097">
    <property type="protein sequence ID" value="ORD96357.1"/>
    <property type="molecule type" value="Genomic_DNA"/>
</dbReference>
<organism evidence="1 2">
    <name type="scientific">Hepatospora eriocheir</name>
    <dbReference type="NCBI Taxonomy" id="1081669"/>
    <lineage>
        <taxon>Eukaryota</taxon>
        <taxon>Fungi</taxon>
        <taxon>Fungi incertae sedis</taxon>
        <taxon>Microsporidia</taxon>
        <taxon>Hepatosporidae</taxon>
        <taxon>Hepatospora</taxon>
    </lineage>
</organism>
<evidence type="ECO:0000313" key="1">
    <source>
        <dbReference type="EMBL" id="ORD96357.1"/>
    </source>
</evidence>
<comment type="caution">
    <text evidence="1">The sequence shown here is derived from an EMBL/GenBank/DDBJ whole genome shotgun (WGS) entry which is preliminary data.</text>
</comment>